<dbReference type="GO" id="GO:0003677">
    <property type="term" value="F:DNA binding"/>
    <property type="evidence" value="ECO:0007669"/>
    <property type="project" value="UniProtKB-UniRule"/>
</dbReference>
<keyword evidence="9 16" id="KW-0378">Hydrolase</keyword>
<keyword evidence="7" id="KW-0540">Nuclease</keyword>
<evidence type="ECO:0000313" key="20">
    <source>
        <dbReference type="EMBL" id="OGC35481.1"/>
    </source>
</evidence>
<dbReference type="Gene3D" id="3.30.420.10">
    <property type="entry name" value="Ribonuclease H-like superfamily/Ribonuclease H"/>
    <property type="match status" value="1"/>
</dbReference>
<dbReference type="NCBIfam" id="NF004397">
    <property type="entry name" value="PRK05755.1"/>
    <property type="match status" value="1"/>
</dbReference>
<dbReference type="InterPro" id="IPR012337">
    <property type="entry name" value="RNaseH-like_sf"/>
</dbReference>
<dbReference type="SMART" id="SM00279">
    <property type="entry name" value="HhH2"/>
    <property type="match status" value="1"/>
</dbReference>
<dbReference type="SUPFAM" id="SSF53098">
    <property type="entry name" value="Ribonuclease H-like"/>
    <property type="match status" value="1"/>
</dbReference>
<dbReference type="InterPro" id="IPR036397">
    <property type="entry name" value="RNaseH_sf"/>
</dbReference>
<dbReference type="NCBIfam" id="TIGR00593">
    <property type="entry name" value="pola"/>
    <property type="match status" value="1"/>
</dbReference>
<evidence type="ECO:0000259" key="17">
    <source>
        <dbReference type="SMART" id="SM00474"/>
    </source>
</evidence>
<comment type="catalytic activity">
    <reaction evidence="14 16">
        <text>DNA(n) + a 2'-deoxyribonucleoside 5'-triphosphate = DNA(n+1) + diphosphate</text>
        <dbReference type="Rhea" id="RHEA:22508"/>
        <dbReference type="Rhea" id="RHEA-COMP:17339"/>
        <dbReference type="Rhea" id="RHEA-COMP:17340"/>
        <dbReference type="ChEBI" id="CHEBI:33019"/>
        <dbReference type="ChEBI" id="CHEBI:61560"/>
        <dbReference type="ChEBI" id="CHEBI:173112"/>
        <dbReference type="EC" id="2.7.7.7"/>
    </reaction>
</comment>
<accession>A0A1F4TS11</accession>
<dbReference type="InterPro" id="IPR020045">
    <property type="entry name" value="DNA_polI_H3TH"/>
</dbReference>
<proteinExistence type="inferred from homology"/>
<evidence type="ECO:0000256" key="3">
    <source>
        <dbReference type="ARBA" id="ARBA00020311"/>
    </source>
</evidence>
<dbReference type="EMBL" id="MEUF01000027">
    <property type="protein sequence ID" value="OGC35481.1"/>
    <property type="molecule type" value="Genomic_DNA"/>
</dbReference>
<evidence type="ECO:0000256" key="11">
    <source>
        <dbReference type="ARBA" id="ARBA00022932"/>
    </source>
</evidence>
<dbReference type="SUPFAM" id="SSF56672">
    <property type="entry name" value="DNA/RNA polymerases"/>
    <property type="match status" value="1"/>
</dbReference>
<dbReference type="Gene3D" id="3.40.50.1010">
    <property type="entry name" value="5'-nuclease"/>
    <property type="match status" value="1"/>
</dbReference>
<dbReference type="SMART" id="SM00482">
    <property type="entry name" value="POLAc"/>
    <property type="match status" value="1"/>
</dbReference>
<keyword evidence="13 16" id="KW-0234">DNA repair</keyword>
<dbReference type="SUPFAM" id="SSF88723">
    <property type="entry name" value="PIN domain-like"/>
    <property type="match status" value="1"/>
</dbReference>
<dbReference type="GO" id="GO:0008408">
    <property type="term" value="F:3'-5' exonuclease activity"/>
    <property type="evidence" value="ECO:0007669"/>
    <property type="project" value="UniProtKB-UniRule"/>
</dbReference>
<evidence type="ECO:0000313" key="21">
    <source>
        <dbReference type="Proteomes" id="UP000178951"/>
    </source>
</evidence>
<dbReference type="PRINTS" id="PR00868">
    <property type="entry name" value="DNAPOLI"/>
</dbReference>
<dbReference type="Gene3D" id="3.30.70.370">
    <property type="match status" value="1"/>
</dbReference>
<dbReference type="InterPro" id="IPR001098">
    <property type="entry name" value="DNA-dir_DNA_pol_A_palm_dom"/>
</dbReference>
<dbReference type="Pfam" id="PF02739">
    <property type="entry name" value="5_3_exonuc_N"/>
    <property type="match status" value="1"/>
</dbReference>
<gene>
    <name evidence="16" type="primary">polA</name>
    <name evidence="20" type="ORF">A2311_04775</name>
</gene>
<evidence type="ECO:0000256" key="16">
    <source>
        <dbReference type="RuleBase" id="RU004460"/>
    </source>
</evidence>
<dbReference type="InterPro" id="IPR043502">
    <property type="entry name" value="DNA/RNA_pol_sf"/>
</dbReference>
<dbReference type="SMART" id="SM00475">
    <property type="entry name" value="53EXOc"/>
    <property type="match status" value="1"/>
</dbReference>
<keyword evidence="11 16" id="KW-0239">DNA-directed DNA polymerase</keyword>
<dbReference type="Pfam" id="PF01367">
    <property type="entry name" value="5_3_exonuc"/>
    <property type="match status" value="1"/>
</dbReference>
<dbReference type="PROSITE" id="PS00447">
    <property type="entry name" value="DNA_POLYMERASE_A"/>
    <property type="match status" value="1"/>
</dbReference>
<dbReference type="Pfam" id="PF00476">
    <property type="entry name" value="DNA_pol_A"/>
    <property type="match status" value="1"/>
</dbReference>
<dbReference type="SMART" id="SM00474">
    <property type="entry name" value="35EXOc"/>
    <property type="match status" value="1"/>
</dbReference>
<dbReference type="InterPro" id="IPR018320">
    <property type="entry name" value="DNA_polymerase_1"/>
</dbReference>
<keyword evidence="5 16" id="KW-0548">Nucleotidyltransferase</keyword>
<dbReference type="GO" id="GO:0003887">
    <property type="term" value="F:DNA-directed DNA polymerase activity"/>
    <property type="evidence" value="ECO:0007669"/>
    <property type="project" value="UniProtKB-UniRule"/>
</dbReference>
<dbReference type="InterPro" id="IPR002562">
    <property type="entry name" value="3'-5'_exonuclease_dom"/>
</dbReference>
<evidence type="ECO:0000259" key="19">
    <source>
        <dbReference type="SMART" id="SM00482"/>
    </source>
</evidence>
<reference evidence="20 21" key="1">
    <citation type="journal article" date="2016" name="Nat. Commun.">
        <title>Thousands of microbial genomes shed light on interconnected biogeochemical processes in an aquifer system.</title>
        <authorList>
            <person name="Anantharaman K."/>
            <person name="Brown C.T."/>
            <person name="Hug L.A."/>
            <person name="Sharon I."/>
            <person name="Castelle C.J."/>
            <person name="Probst A.J."/>
            <person name="Thomas B.C."/>
            <person name="Singh A."/>
            <person name="Wilkins M.J."/>
            <person name="Karaoz U."/>
            <person name="Brodie E.L."/>
            <person name="Williams K.H."/>
            <person name="Hubbard S.S."/>
            <person name="Banfield J.F."/>
        </authorList>
    </citation>
    <scope>NUCLEOTIDE SEQUENCE [LARGE SCALE GENOMIC DNA]</scope>
</reference>
<keyword evidence="12 16" id="KW-0238">DNA-binding</keyword>
<keyword evidence="4 16" id="KW-0808">Transferase</keyword>
<evidence type="ECO:0000256" key="2">
    <source>
        <dbReference type="ARBA" id="ARBA00012417"/>
    </source>
</evidence>
<evidence type="ECO:0000256" key="5">
    <source>
        <dbReference type="ARBA" id="ARBA00022695"/>
    </source>
</evidence>
<protein>
    <recommendedName>
        <fullName evidence="3 15">DNA polymerase I</fullName>
        <ecNumber evidence="2 15">2.7.7.7</ecNumber>
    </recommendedName>
</protein>
<evidence type="ECO:0000256" key="14">
    <source>
        <dbReference type="ARBA" id="ARBA00049244"/>
    </source>
</evidence>
<evidence type="ECO:0000256" key="10">
    <source>
        <dbReference type="ARBA" id="ARBA00022839"/>
    </source>
</evidence>
<dbReference type="AlphaFoldDB" id="A0A1F4TS11"/>
<comment type="caution">
    <text evidence="20">The sequence shown here is derived from an EMBL/GenBank/DDBJ whole genome shotgun (WGS) entry which is preliminary data.</text>
</comment>
<evidence type="ECO:0000256" key="15">
    <source>
        <dbReference type="NCBIfam" id="TIGR00593"/>
    </source>
</evidence>
<dbReference type="CDD" id="cd06139">
    <property type="entry name" value="DNA_polA_I_Ecoli_like_exo"/>
    <property type="match status" value="1"/>
</dbReference>
<feature type="domain" description="5'-3' exonuclease" evidence="18">
    <location>
        <begin position="4"/>
        <end position="263"/>
    </location>
</feature>
<dbReference type="Proteomes" id="UP000178951">
    <property type="component" value="Unassembled WGS sequence"/>
</dbReference>
<name>A0A1F4TS11_UNCSA</name>
<organism evidence="20 21">
    <name type="scientific">candidate division WOR-1 bacterium RIFOXYB2_FULL_48_7</name>
    <dbReference type="NCBI Taxonomy" id="1802583"/>
    <lineage>
        <taxon>Bacteria</taxon>
        <taxon>Bacillati</taxon>
        <taxon>Saganbacteria</taxon>
    </lineage>
</organism>
<evidence type="ECO:0000256" key="9">
    <source>
        <dbReference type="ARBA" id="ARBA00022801"/>
    </source>
</evidence>
<evidence type="ECO:0000256" key="8">
    <source>
        <dbReference type="ARBA" id="ARBA00022763"/>
    </source>
</evidence>
<dbReference type="GO" id="GO:0006261">
    <property type="term" value="P:DNA-templated DNA replication"/>
    <property type="evidence" value="ECO:0007669"/>
    <property type="project" value="UniProtKB-UniRule"/>
</dbReference>
<comment type="function">
    <text evidence="16">In addition to polymerase activity, this DNA polymerase exhibits 3'-5' and 5'-3' exonuclease activity.</text>
</comment>
<evidence type="ECO:0000256" key="4">
    <source>
        <dbReference type="ARBA" id="ARBA00022679"/>
    </source>
</evidence>
<dbReference type="FunFam" id="1.10.150.20:FF:000002">
    <property type="entry name" value="DNA polymerase I"/>
    <property type="match status" value="1"/>
</dbReference>
<dbReference type="EC" id="2.7.7.7" evidence="2 15"/>
<dbReference type="CDD" id="cd09898">
    <property type="entry name" value="H3TH_53EXO"/>
    <property type="match status" value="1"/>
</dbReference>
<keyword evidence="6 16" id="KW-0235">DNA replication</keyword>
<feature type="domain" description="DNA-directed DNA polymerase family A palm" evidence="19">
    <location>
        <begin position="659"/>
        <end position="857"/>
    </location>
</feature>
<dbReference type="FunFam" id="1.10.150.20:FF:000003">
    <property type="entry name" value="DNA polymerase I"/>
    <property type="match status" value="1"/>
</dbReference>
<dbReference type="FunFam" id="3.40.50.1010:FF:000001">
    <property type="entry name" value="DNA polymerase I"/>
    <property type="match status" value="1"/>
</dbReference>
<keyword evidence="8 16" id="KW-0227">DNA damage</keyword>
<sequence>MSHKRLFLIDGNSLTYRAFYALPDTMRTASGLTTNAVYGFTTMLLKLLDEQPDFVAIAFDRPEPTFRHQEYKEYKATRQKAPPTLHEQIPYVKEVARTFGLPIFEVAGFEADDIIGTLAKLAEKKGIEATIISGDLDPLQLVSDQIKVLTTRKGLTDTVLYGAKEVKERYGLEPGQLIDYKALKGDTSDNIPGVPKVGEKTAVELLQKYGSLENIYSHLNEINKPALQANLKNNLPLAELSRKLGTIVTTVPLAVDWESLKWREIDWHKARPLMEKLEFSSLAKKYAPTTQEMQPGRIIEHKRSQLNDFQFTLVQTEDELAKLLGTLHQAAAFAFDVETTSLNTYAAEIIGISFSTGPKSASYLPWPAATDQRQALQNKLQPFLVGQKLKIGHNLKYDIKVLNQAGFTVAGPIFDTMVAAYLLDPVSGKLSLKHLAKQFLDREMIHFGELVSAEADFENFSQVPAELARDYACSDAAATFALYEIFQLALRAQKLDKLFLDMEMPLLPVLVEMEEHGVAIDLPLMAALSKDLAHELKELERHIFAIAGETFNVNSPKQLANILFNKLQLPIIKKTKTGPSTDAHVLEELAGKNFEIAEKLLDYRQLIKLKNTYIDVLPALVEPKTGRIHTSYNQTITATGRLSSSEPNLQNIPIKGAWGKKLRSAFIPGEKDWLIVAADYSQIELRILAHLAKDEELIKAFREGIDVHQATADQLGISRAAAKTVNFGVIYGISDFGLAKQLKIKRTEAGEYISRYFAKYRGVKQFMDETIKQAKEQGYVTTLLGRKRPTPDINNPNQGFRQAAERMAINTPVQGTAADLIKLAMIKVHSEIRAHNFQTKLIMQVHDELVLECPKSELMAIEKLVGQIMESSISLAVPLVVDISHGANWAN</sequence>
<evidence type="ECO:0000256" key="7">
    <source>
        <dbReference type="ARBA" id="ARBA00022722"/>
    </source>
</evidence>
<dbReference type="InterPro" id="IPR036279">
    <property type="entry name" value="5-3_exonuclease_C_sf"/>
</dbReference>
<dbReference type="GO" id="GO:0008409">
    <property type="term" value="F:5'-3' exonuclease activity"/>
    <property type="evidence" value="ECO:0007669"/>
    <property type="project" value="UniProtKB-UniRule"/>
</dbReference>
<dbReference type="STRING" id="1802583.A2311_04775"/>
<dbReference type="PANTHER" id="PTHR10133">
    <property type="entry name" value="DNA POLYMERASE I"/>
    <property type="match status" value="1"/>
</dbReference>
<dbReference type="InterPro" id="IPR008918">
    <property type="entry name" value="HhH2"/>
</dbReference>
<keyword evidence="10 16" id="KW-0269">Exonuclease</keyword>
<feature type="domain" description="3'-5' exonuclease" evidence="17">
    <location>
        <begin position="311"/>
        <end position="491"/>
    </location>
</feature>
<dbReference type="InterPro" id="IPR002298">
    <property type="entry name" value="DNA_polymerase_A"/>
</dbReference>
<dbReference type="InterPro" id="IPR002421">
    <property type="entry name" value="5-3_exonuclease"/>
</dbReference>
<dbReference type="InterPro" id="IPR020046">
    <property type="entry name" value="5-3_exonucl_a-hlix_arch_N"/>
</dbReference>
<evidence type="ECO:0000256" key="12">
    <source>
        <dbReference type="ARBA" id="ARBA00023125"/>
    </source>
</evidence>
<dbReference type="SUPFAM" id="SSF47807">
    <property type="entry name" value="5' to 3' exonuclease, C-terminal subdomain"/>
    <property type="match status" value="1"/>
</dbReference>
<evidence type="ECO:0000256" key="13">
    <source>
        <dbReference type="ARBA" id="ARBA00023204"/>
    </source>
</evidence>
<dbReference type="FunFam" id="1.20.1060.10:FF:000001">
    <property type="entry name" value="DNA polymerase I"/>
    <property type="match status" value="1"/>
</dbReference>
<dbReference type="GO" id="GO:0006302">
    <property type="term" value="P:double-strand break repair"/>
    <property type="evidence" value="ECO:0007669"/>
    <property type="project" value="TreeGrafter"/>
</dbReference>
<dbReference type="InterPro" id="IPR029060">
    <property type="entry name" value="PIN-like_dom_sf"/>
</dbReference>
<dbReference type="CDD" id="cd09859">
    <property type="entry name" value="PIN_53EXO"/>
    <property type="match status" value="1"/>
</dbReference>
<dbReference type="CDD" id="cd08637">
    <property type="entry name" value="DNA_pol_A_pol_I_C"/>
    <property type="match status" value="1"/>
</dbReference>
<evidence type="ECO:0000256" key="1">
    <source>
        <dbReference type="ARBA" id="ARBA00007705"/>
    </source>
</evidence>
<dbReference type="Gene3D" id="1.10.150.20">
    <property type="entry name" value="5' to 3' exonuclease, C-terminal subdomain"/>
    <property type="match status" value="2"/>
</dbReference>
<evidence type="ECO:0000256" key="6">
    <source>
        <dbReference type="ARBA" id="ARBA00022705"/>
    </source>
</evidence>
<comment type="similarity">
    <text evidence="1 16">Belongs to the DNA polymerase type-A family.</text>
</comment>
<dbReference type="InterPro" id="IPR019760">
    <property type="entry name" value="DNA-dir_DNA_pol_A_CS"/>
</dbReference>
<dbReference type="PANTHER" id="PTHR10133:SF27">
    <property type="entry name" value="DNA POLYMERASE NU"/>
    <property type="match status" value="1"/>
</dbReference>
<dbReference type="Gene3D" id="1.20.1060.10">
    <property type="entry name" value="Taq DNA Polymerase, Chain T, domain 4"/>
    <property type="match status" value="1"/>
</dbReference>
<evidence type="ECO:0000259" key="18">
    <source>
        <dbReference type="SMART" id="SM00475"/>
    </source>
</evidence>
<dbReference type="Pfam" id="PF01612">
    <property type="entry name" value="DNA_pol_A_exo1"/>
    <property type="match status" value="1"/>
</dbReference>